<feature type="domain" description="C2" evidence="4">
    <location>
        <begin position="148"/>
        <end position="263"/>
    </location>
</feature>
<keyword evidence="1" id="KW-0479">Metal-binding</keyword>
<evidence type="ECO:0000256" key="1">
    <source>
        <dbReference type="ARBA" id="ARBA00022723"/>
    </source>
</evidence>
<protein>
    <submittedName>
        <fullName evidence="5">Synaptotagmin-7</fullName>
    </submittedName>
</protein>
<dbReference type="AlphaFoldDB" id="A0AAD9GBF7"/>
<evidence type="ECO:0000313" key="5">
    <source>
        <dbReference type="EMBL" id="KAK1935418.1"/>
    </source>
</evidence>
<name>A0AAD9GBF7_9STRA</name>
<dbReference type="Gene3D" id="2.60.40.150">
    <property type="entry name" value="C2 domain"/>
    <property type="match status" value="4"/>
</dbReference>
<accession>A0AAD9GBF7</accession>
<keyword evidence="2" id="KW-0106">Calcium</keyword>
<dbReference type="EMBL" id="JASMQC010000023">
    <property type="protein sequence ID" value="KAK1935418.1"/>
    <property type="molecule type" value="Genomic_DNA"/>
</dbReference>
<dbReference type="CDD" id="cd00030">
    <property type="entry name" value="C2"/>
    <property type="match status" value="2"/>
</dbReference>
<feature type="domain" description="C2" evidence="4">
    <location>
        <begin position="341"/>
        <end position="485"/>
    </location>
</feature>
<proteinExistence type="predicted"/>
<dbReference type="Pfam" id="PF00168">
    <property type="entry name" value="C2"/>
    <property type="match status" value="4"/>
</dbReference>
<dbReference type="InterPro" id="IPR000008">
    <property type="entry name" value="C2_dom"/>
</dbReference>
<evidence type="ECO:0000256" key="3">
    <source>
        <dbReference type="SAM" id="MobiDB-lite"/>
    </source>
</evidence>
<keyword evidence="6" id="KW-1185">Reference proteome</keyword>
<feature type="region of interest" description="Disordered" evidence="3">
    <location>
        <begin position="310"/>
        <end position="353"/>
    </location>
</feature>
<feature type="domain" description="C2" evidence="4">
    <location>
        <begin position="698"/>
        <end position="841"/>
    </location>
</feature>
<gene>
    <name evidence="5" type="ORF">P3T76_010643</name>
</gene>
<feature type="compositionally biased region" description="Acidic residues" evidence="3">
    <location>
        <begin position="325"/>
        <end position="346"/>
    </location>
</feature>
<dbReference type="PANTHER" id="PTHR45911:SF4">
    <property type="entry name" value="MULTIPLE C2 AND TRANSMEMBRANE DOMAIN-CONTAINING PROTEIN"/>
    <property type="match status" value="1"/>
</dbReference>
<comment type="caution">
    <text evidence="5">The sequence shown here is derived from an EMBL/GenBank/DDBJ whole genome shotgun (WGS) entry which is preliminary data.</text>
</comment>
<dbReference type="PROSITE" id="PS50004">
    <property type="entry name" value="C2"/>
    <property type="match status" value="4"/>
</dbReference>
<dbReference type="SMART" id="SM00239">
    <property type="entry name" value="C2"/>
    <property type="match status" value="4"/>
</dbReference>
<feature type="domain" description="C2" evidence="4">
    <location>
        <begin position="1"/>
        <end position="117"/>
    </location>
</feature>
<dbReference type="GO" id="GO:0016020">
    <property type="term" value="C:membrane"/>
    <property type="evidence" value="ECO:0007669"/>
    <property type="project" value="TreeGrafter"/>
</dbReference>
<sequence>MPALTQLVVGVVGARDLLVGDLNGSSDPFVQLTVLDAKGNALTAAGTFKTCVSKRTLAPEWNETFTIGSRDFDLRLATSLRFMVFDFDGLKRDDVLGVVEVPLDLVTCETEPMDDWYRIMKVPDAMTSDAKGELHLTFKKPAAATSEGRGKAKSVAFQGEDESPNLLYVTIDSGKDLLPMDRNNSSDPLVKLSVVGQRHQTETVAKTLKPHWDERFAFLLKDAHTTLELLAEDEDRTINDFLGRAQLVLADVIVPNEEKTVTVTLLDRKLQNDKDRGTLKLRLRWVYDPNAESITKTSKKKKEKSILQSLKKSMRVTSPDGPYNSDDELNDEDDEVLDAESEDDVDVASLPPPPPGTRILKFAVATIHRVEDLPPMDSILFDKGERRKHSGGGIDAYVAAALSSEPEDFVRTRVRTKQGRREQLNVNFRESLMLFLPDEKDSKSHDVSFNVMDWDPVGGDEIVGKFELKNVEAAAKIHGNLPFWVNLYGAPVKGCSNNSRSAEMMNDNSDLASTYRGRVLLTLRIRTKSSESYEAKHQKRLARKLPMESYPESCVYRMRAHFVQAVGLPAAVANGKPKLSLVLSCGLRKITSTRKMAVNGSIKWNETEESDKMVFPVDVNQIPDVFLYLCEKDDEKRVAICYKRFKAKELLMSQFEREMEWIPLMADRAVDKAKPREEYTGKVLVRLGFGPIETATAQSWDQRAMLEHVNHRKSYQVRVRIHEARNLVSLHDSTKTIVASATVQCWDGVLKTTKSTETQESSTSPKWAQTFCIDVNLPDLRYAPHVLIHVRNEKPREYIGTAALKLSDATNSETPDGSVVVCTSQELKQNERPHQPKPKWLPVVFNGDAEETSHGQILASVELVRKAFPDESLPEPEALENVNVDE</sequence>
<evidence type="ECO:0000313" key="6">
    <source>
        <dbReference type="Proteomes" id="UP001259832"/>
    </source>
</evidence>
<evidence type="ECO:0000259" key="4">
    <source>
        <dbReference type="PROSITE" id="PS50004"/>
    </source>
</evidence>
<evidence type="ECO:0000256" key="2">
    <source>
        <dbReference type="ARBA" id="ARBA00022837"/>
    </source>
</evidence>
<dbReference type="PANTHER" id="PTHR45911">
    <property type="entry name" value="C2 DOMAIN-CONTAINING PROTEIN"/>
    <property type="match status" value="1"/>
</dbReference>
<organism evidence="5 6">
    <name type="scientific">Phytophthora citrophthora</name>
    <dbReference type="NCBI Taxonomy" id="4793"/>
    <lineage>
        <taxon>Eukaryota</taxon>
        <taxon>Sar</taxon>
        <taxon>Stramenopiles</taxon>
        <taxon>Oomycota</taxon>
        <taxon>Peronosporomycetes</taxon>
        <taxon>Peronosporales</taxon>
        <taxon>Peronosporaceae</taxon>
        <taxon>Phytophthora</taxon>
    </lineage>
</organism>
<dbReference type="SUPFAM" id="SSF49562">
    <property type="entry name" value="C2 domain (Calcium/lipid-binding domain, CaLB)"/>
    <property type="match status" value="4"/>
</dbReference>
<reference evidence="5" key="1">
    <citation type="submission" date="2023-08" db="EMBL/GenBank/DDBJ databases">
        <title>Reference Genome Resource for the Citrus Pathogen Phytophthora citrophthora.</title>
        <authorList>
            <person name="Moller H."/>
            <person name="Coetzee B."/>
            <person name="Rose L.J."/>
            <person name="Van Niekerk J.M."/>
        </authorList>
    </citation>
    <scope>NUCLEOTIDE SEQUENCE</scope>
    <source>
        <strain evidence="5">STE-U-9442</strain>
    </source>
</reference>
<dbReference type="InterPro" id="IPR035892">
    <property type="entry name" value="C2_domain_sf"/>
</dbReference>
<dbReference type="GO" id="GO:0005509">
    <property type="term" value="F:calcium ion binding"/>
    <property type="evidence" value="ECO:0007669"/>
    <property type="project" value="TreeGrafter"/>
</dbReference>
<dbReference type="Proteomes" id="UP001259832">
    <property type="component" value="Unassembled WGS sequence"/>
</dbReference>